<evidence type="ECO:0008006" key="4">
    <source>
        <dbReference type="Google" id="ProtNLM"/>
    </source>
</evidence>
<organism evidence="2 3">
    <name type="scientific">Thalassospira mesophila</name>
    <dbReference type="NCBI Taxonomy" id="1293891"/>
    <lineage>
        <taxon>Bacteria</taxon>
        <taxon>Pseudomonadati</taxon>
        <taxon>Pseudomonadota</taxon>
        <taxon>Alphaproteobacteria</taxon>
        <taxon>Rhodospirillales</taxon>
        <taxon>Thalassospiraceae</taxon>
        <taxon>Thalassospira</taxon>
    </lineage>
</organism>
<dbReference type="Proteomes" id="UP000193391">
    <property type="component" value="Unassembled WGS sequence"/>
</dbReference>
<evidence type="ECO:0000256" key="1">
    <source>
        <dbReference type="SAM" id="MobiDB-lite"/>
    </source>
</evidence>
<accession>A0A1Y2KW38</accession>
<feature type="region of interest" description="Disordered" evidence="1">
    <location>
        <begin position="1"/>
        <end position="23"/>
    </location>
</feature>
<dbReference type="OrthoDB" id="215254at2"/>
<dbReference type="EMBL" id="JFKA01000012">
    <property type="protein sequence ID" value="OSQ36144.1"/>
    <property type="molecule type" value="Genomic_DNA"/>
</dbReference>
<sequence length="60" mass="6986">MASYNDPKRYATSPNDSKMAGPRYEKWNRDDLYHLAKMRGIKERAGMSNEELIEALRTHA</sequence>
<proteinExistence type="predicted"/>
<comment type="caution">
    <text evidence="2">The sequence shown here is derived from an EMBL/GenBank/DDBJ whole genome shotgun (WGS) entry which is preliminary data.</text>
</comment>
<evidence type="ECO:0000313" key="3">
    <source>
        <dbReference type="Proteomes" id="UP000193391"/>
    </source>
</evidence>
<protein>
    <recommendedName>
        <fullName evidence="4">Rho termination factor N-terminal domain-containing protein</fullName>
    </recommendedName>
</protein>
<dbReference type="AlphaFoldDB" id="A0A1Y2KW38"/>
<gene>
    <name evidence="2" type="ORF">TMES_18965</name>
</gene>
<keyword evidence="3" id="KW-1185">Reference proteome</keyword>
<name>A0A1Y2KW38_9PROT</name>
<evidence type="ECO:0000313" key="2">
    <source>
        <dbReference type="EMBL" id="OSQ36144.1"/>
    </source>
</evidence>
<dbReference type="RefSeq" id="WP_085585488.1">
    <property type="nucleotide sequence ID" value="NZ_JFKA01000012.1"/>
</dbReference>
<reference evidence="2 3" key="1">
    <citation type="submission" date="2014-03" db="EMBL/GenBank/DDBJ databases">
        <title>The draft genome sequence of Thalassospira mesophila JCM 18969.</title>
        <authorList>
            <person name="Lai Q."/>
            <person name="Shao Z."/>
        </authorList>
    </citation>
    <scope>NUCLEOTIDE SEQUENCE [LARGE SCALE GENOMIC DNA]</scope>
    <source>
        <strain evidence="2 3">JCM 18969</strain>
    </source>
</reference>